<accession>A0A4Q2RG50</accession>
<keyword evidence="2" id="KW-1185">Reference proteome</keyword>
<dbReference type="EMBL" id="QYBC01000002">
    <property type="protein sequence ID" value="RYB07177.1"/>
    <property type="molecule type" value="Genomic_DNA"/>
</dbReference>
<gene>
    <name evidence="1" type="ORF">D3272_03700</name>
</gene>
<comment type="caution">
    <text evidence="1">The sequence shown here is derived from an EMBL/GenBank/DDBJ whole genome shotgun (WGS) entry which is preliminary data.</text>
</comment>
<dbReference type="AlphaFoldDB" id="A0A4Q2RG50"/>
<dbReference type="RefSeq" id="WP_129217775.1">
    <property type="nucleotide sequence ID" value="NZ_QYBC01000002.1"/>
</dbReference>
<name>A0A4Q2RG50_9HYPH</name>
<reference evidence="1 2" key="2">
    <citation type="submission" date="2019-02" db="EMBL/GenBank/DDBJ databases">
        <title>'Lichenibacterium ramalinii' gen. nov. sp. nov., 'Lichenibacterium minor' gen. nov. sp. nov.</title>
        <authorList>
            <person name="Pankratov T."/>
        </authorList>
    </citation>
    <scope>NUCLEOTIDE SEQUENCE [LARGE SCALE GENOMIC DNA]</scope>
    <source>
        <strain evidence="1 2">RmlP001</strain>
    </source>
</reference>
<organism evidence="1 2">
    <name type="scientific">Lichenibacterium ramalinae</name>
    <dbReference type="NCBI Taxonomy" id="2316527"/>
    <lineage>
        <taxon>Bacteria</taxon>
        <taxon>Pseudomonadati</taxon>
        <taxon>Pseudomonadota</taxon>
        <taxon>Alphaproteobacteria</taxon>
        <taxon>Hyphomicrobiales</taxon>
        <taxon>Lichenihabitantaceae</taxon>
        <taxon>Lichenibacterium</taxon>
    </lineage>
</organism>
<sequence length="122" mass="13223">MPHAWWIHVTLALATLGGWTLLLALPWLSGAAWPGIGLRGNVERATLFFLVAAVTRATITDHQTRWQITALASAALLLEAGRGWTTGRSGGLAGWLSSTAGVVVGAVLLRHVAHTYFWRWGW</sequence>
<evidence type="ECO:0000313" key="1">
    <source>
        <dbReference type="EMBL" id="RYB07177.1"/>
    </source>
</evidence>
<reference evidence="1 2" key="1">
    <citation type="submission" date="2018-09" db="EMBL/GenBank/DDBJ databases">
        <authorList>
            <person name="Grouzdev D.S."/>
            <person name="Krutkina M.S."/>
        </authorList>
    </citation>
    <scope>NUCLEOTIDE SEQUENCE [LARGE SCALE GENOMIC DNA]</scope>
    <source>
        <strain evidence="1 2">RmlP001</strain>
    </source>
</reference>
<dbReference type="Proteomes" id="UP000289411">
    <property type="component" value="Unassembled WGS sequence"/>
</dbReference>
<evidence type="ECO:0000313" key="2">
    <source>
        <dbReference type="Proteomes" id="UP000289411"/>
    </source>
</evidence>
<proteinExistence type="predicted"/>
<protein>
    <submittedName>
        <fullName evidence="1">Uncharacterized protein</fullName>
    </submittedName>
</protein>